<dbReference type="SUPFAM" id="SSF51905">
    <property type="entry name" value="FAD/NAD(P)-binding domain"/>
    <property type="match status" value="1"/>
</dbReference>
<dbReference type="PANTHER" id="PTHR43400:SF7">
    <property type="entry name" value="FAD-DEPENDENT OXIDOREDUCTASE 2 FAD BINDING DOMAIN-CONTAINING PROTEIN"/>
    <property type="match status" value="1"/>
</dbReference>
<proteinExistence type="predicted"/>
<evidence type="ECO:0000256" key="1">
    <source>
        <dbReference type="ARBA" id="ARBA00001974"/>
    </source>
</evidence>
<dbReference type="InterPro" id="IPR006076">
    <property type="entry name" value="FAD-dep_OxRdtase"/>
</dbReference>
<reference evidence="5" key="1">
    <citation type="submission" date="2020-08" db="EMBL/GenBank/DDBJ databases">
        <title>Genome Sequencing and Pan-Genome Analysis of Migratory bird Vibrio Strains, Inner Mongolia.</title>
        <authorList>
            <person name="Zheng L."/>
        </authorList>
    </citation>
    <scope>NUCLEOTIDE SEQUENCE</scope>
    <source>
        <strain evidence="5">M13F</strain>
    </source>
</reference>
<dbReference type="InterPro" id="IPR036188">
    <property type="entry name" value="FAD/NAD-bd_sf"/>
</dbReference>
<organism evidence="5 6">
    <name type="scientific">Vibrio metschnikovii</name>
    <dbReference type="NCBI Taxonomy" id="28172"/>
    <lineage>
        <taxon>Bacteria</taxon>
        <taxon>Pseudomonadati</taxon>
        <taxon>Pseudomonadota</taxon>
        <taxon>Gammaproteobacteria</taxon>
        <taxon>Vibrionales</taxon>
        <taxon>Vibrionaceae</taxon>
        <taxon>Vibrio</taxon>
    </lineage>
</organism>
<comment type="cofactor">
    <cofactor evidence="1">
        <name>FAD</name>
        <dbReference type="ChEBI" id="CHEBI:57692"/>
    </cofactor>
</comment>
<dbReference type="EMBL" id="JACRUP010000002">
    <property type="protein sequence ID" value="MBC5850291.1"/>
    <property type="molecule type" value="Genomic_DNA"/>
</dbReference>
<dbReference type="RefSeq" id="WP_187025454.1">
    <property type="nucleotide sequence ID" value="NZ_JACRUP010000002.1"/>
</dbReference>
<evidence type="ECO:0000313" key="5">
    <source>
        <dbReference type="EMBL" id="MBC5850291.1"/>
    </source>
</evidence>
<evidence type="ECO:0000259" key="4">
    <source>
        <dbReference type="Pfam" id="PF01266"/>
    </source>
</evidence>
<keyword evidence="6" id="KW-1185">Reference proteome</keyword>
<dbReference type="Proteomes" id="UP000615796">
    <property type="component" value="Unassembled WGS sequence"/>
</dbReference>
<sequence>MTNGSEMLLTKPEIQAPSLAIIGGGVAGATAAVHLSELGLKVTLLEKSAGLVNGPPICHLHAGGNLYREISQQQCIELLRQSIETVRLYPHTLNRRPTVIAIPHSDPGSVQEVLPRLEVIRSAYQQLVAEDCHNKMLGEPSDYFRLYQQDELERLALKSQPKVPTSFDDWLIPFAQHTDLSQLKYPVVAVQEYGWSVFRLAASAHLTLDALPNCQVITQATLVDSKFVDQQWQLTYQDRDGYPQLLQCDYLINACGYETGKIDDLTHHPRQRLVEFKAAFVTHWPRCHQEWPEVIFHGPRGTPQGMAQLTPYADGVFQLHGMTQDITLFSDGLVSSTAESSQPCLPTYLQQKLTQGWSSQALSERTLRAIQHMSQFVPEFACAEVGGNPLFGAQQIPGVDASLRAADVTFEDNQYARIEVVKGSSALEAARRLVSTWQLADVDTGLSIEQQHPVCLSFSEQQIEQKAIELAELRGYPMALAKVVGIRHH</sequence>
<dbReference type="PANTHER" id="PTHR43400">
    <property type="entry name" value="FUMARATE REDUCTASE"/>
    <property type="match status" value="1"/>
</dbReference>
<evidence type="ECO:0000256" key="3">
    <source>
        <dbReference type="ARBA" id="ARBA00023002"/>
    </source>
</evidence>
<gene>
    <name evidence="5" type="ORF">H8Q88_04870</name>
</gene>
<evidence type="ECO:0000256" key="2">
    <source>
        <dbReference type="ARBA" id="ARBA00022827"/>
    </source>
</evidence>
<keyword evidence="3" id="KW-0560">Oxidoreductase</keyword>
<name>A0A9X0R7K6_VIBME</name>
<keyword evidence="2" id="KW-0274">FAD</keyword>
<dbReference type="GO" id="GO:0016491">
    <property type="term" value="F:oxidoreductase activity"/>
    <property type="evidence" value="ECO:0007669"/>
    <property type="project" value="UniProtKB-KW"/>
</dbReference>
<accession>A0A9X0R7K6</accession>
<comment type="caution">
    <text evidence="5">The sequence shown here is derived from an EMBL/GenBank/DDBJ whole genome shotgun (WGS) entry which is preliminary data.</text>
</comment>
<dbReference type="AlphaFoldDB" id="A0A9X0R7K6"/>
<dbReference type="InterPro" id="IPR050315">
    <property type="entry name" value="FAD-oxidoreductase_2"/>
</dbReference>
<protein>
    <submittedName>
        <fullName evidence="5">FAD-dependent oxidoreductase</fullName>
    </submittedName>
</protein>
<evidence type="ECO:0000313" key="6">
    <source>
        <dbReference type="Proteomes" id="UP000615796"/>
    </source>
</evidence>
<keyword evidence="2" id="KW-0285">Flavoprotein</keyword>
<dbReference type="Pfam" id="PF01266">
    <property type="entry name" value="DAO"/>
    <property type="match status" value="1"/>
</dbReference>
<dbReference type="Gene3D" id="3.50.50.60">
    <property type="entry name" value="FAD/NAD(P)-binding domain"/>
    <property type="match status" value="1"/>
</dbReference>
<feature type="domain" description="FAD dependent oxidoreductase" evidence="4">
    <location>
        <begin position="19"/>
        <end position="355"/>
    </location>
</feature>